<dbReference type="AlphaFoldDB" id="A0A127PCX3"/>
<dbReference type="EMBL" id="CP013232">
    <property type="protein sequence ID" value="AMO95301.1"/>
    <property type="molecule type" value="Genomic_DNA"/>
</dbReference>
<dbReference type="Proteomes" id="UP000072421">
    <property type="component" value="Chromosome"/>
</dbReference>
<protein>
    <submittedName>
        <fullName evidence="1">Uncharacterized protein</fullName>
    </submittedName>
</protein>
<reference evidence="1 2" key="1">
    <citation type="submission" date="2015-11" db="EMBL/GenBank/DDBJ databases">
        <title>Exploring the genomic traits of fungus-feeding bacterial genus Collimonas.</title>
        <authorList>
            <person name="Song C."/>
            <person name="Schmidt R."/>
            <person name="de Jager V."/>
            <person name="Krzyzanowska D."/>
            <person name="Jongedijk E."/>
            <person name="Cankar K."/>
            <person name="Beekwilder J."/>
            <person name="van Veen A."/>
            <person name="de Boer W."/>
            <person name="van Veen J.A."/>
            <person name="Garbeva P."/>
        </authorList>
    </citation>
    <scope>NUCLEOTIDE SEQUENCE [LARGE SCALE GENOMIC DNA]</scope>
    <source>
        <strain evidence="1 2">Ter6</strain>
    </source>
</reference>
<accession>A0A127PCX3</accession>
<sequence>MRQGIIRLAADPLGAGRKCMNFFCREGQRRQKEAWSEYVTNTWLTIDIST</sequence>
<organism evidence="1">
    <name type="scientific">Collimonas fungivorans</name>
    <dbReference type="NCBI Taxonomy" id="158899"/>
    <lineage>
        <taxon>Bacteria</taxon>
        <taxon>Pseudomonadati</taxon>
        <taxon>Pseudomonadota</taxon>
        <taxon>Betaproteobacteria</taxon>
        <taxon>Burkholderiales</taxon>
        <taxon>Oxalobacteraceae</taxon>
        <taxon>Collimonas</taxon>
    </lineage>
</organism>
<evidence type="ECO:0000313" key="2">
    <source>
        <dbReference type="Proteomes" id="UP000072421"/>
    </source>
</evidence>
<evidence type="ECO:0000313" key="1">
    <source>
        <dbReference type="EMBL" id="AMO95301.1"/>
    </source>
</evidence>
<name>A0A127PCX3_9BURK</name>
<gene>
    <name evidence="1" type="ORF">CFter6_2633</name>
</gene>
<proteinExistence type="predicted"/>